<reference evidence="3" key="1">
    <citation type="journal article" date="2017" name="Nat. Ecol. Evol.">
        <title>Genome expansion and lineage-specific genetic innovations in the forest pathogenic fungi Armillaria.</title>
        <authorList>
            <person name="Sipos G."/>
            <person name="Prasanna A.N."/>
            <person name="Walter M.C."/>
            <person name="O'Connor E."/>
            <person name="Balint B."/>
            <person name="Krizsan K."/>
            <person name="Kiss B."/>
            <person name="Hess J."/>
            <person name="Varga T."/>
            <person name="Slot J."/>
            <person name="Riley R."/>
            <person name="Boka B."/>
            <person name="Rigling D."/>
            <person name="Barry K."/>
            <person name="Lee J."/>
            <person name="Mihaltcheva S."/>
            <person name="LaButti K."/>
            <person name="Lipzen A."/>
            <person name="Waldron R."/>
            <person name="Moloney N.M."/>
            <person name="Sperisen C."/>
            <person name="Kredics L."/>
            <person name="Vagvoelgyi C."/>
            <person name="Patrignani A."/>
            <person name="Fitzpatrick D."/>
            <person name="Nagy I."/>
            <person name="Doyle S."/>
            <person name="Anderson J.B."/>
            <person name="Grigoriev I.V."/>
            <person name="Gueldener U."/>
            <person name="Muensterkoetter M."/>
            <person name="Nagy L.G."/>
        </authorList>
    </citation>
    <scope>NUCLEOTIDE SEQUENCE [LARGE SCALE GENOMIC DNA]</scope>
    <source>
        <strain evidence="3">Ar21-2</strain>
    </source>
</reference>
<dbReference type="EMBL" id="KZ293649">
    <property type="protein sequence ID" value="PBK97316.1"/>
    <property type="molecule type" value="Genomic_DNA"/>
</dbReference>
<dbReference type="AlphaFoldDB" id="A0A2H3ECN3"/>
<keyword evidence="1" id="KW-0812">Transmembrane</keyword>
<dbReference type="InParanoid" id="A0A2H3ECN3"/>
<keyword evidence="3" id="KW-1185">Reference proteome</keyword>
<accession>A0A2H3ECN3</accession>
<feature type="transmembrane region" description="Helical" evidence="1">
    <location>
        <begin position="23"/>
        <end position="46"/>
    </location>
</feature>
<keyword evidence="1" id="KW-0472">Membrane</keyword>
<evidence type="ECO:0000313" key="2">
    <source>
        <dbReference type="EMBL" id="PBK97316.1"/>
    </source>
</evidence>
<sequence length="85" mass="9383">MPNYVANFEGLFVGVLRKVSCKVITFAIITTAVVGCRVTVVIAVFMDSCGVLGVRFPLSDFALCYYDINGRSSDLRRLVGRFLIQ</sequence>
<keyword evidence="1" id="KW-1133">Transmembrane helix</keyword>
<protein>
    <submittedName>
        <fullName evidence="2">Uncharacterized protein</fullName>
    </submittedName>
</protein>
<name>A0A2H3ECN3_ARMGA</name>
<proteinExistence type="predicted"/>
<gene>
    <name evidence="2" type="ORF">ARMGADRAFT_633548</name>
</gene>
<organism evidence="2 3">
    <name type="scientific">Armillaria gallica</name>
    <name type="common">Bulbous honey fungus</name>
    <name type="synonym">Armillaria bulbosa</name>
    <dbReference type="NCBI Taxonomy" id="47427"/>
    <lineage>
        <taxon>Eukaryota</taxon>
        <taxon>Fungi</taxon>
        <taxon>Dikarya</taxon>
        <taxon>Basidiomycota</taxon>
        <taxon>Agaricomycotina</taxon>
        <taxon>Agaricomycetes</taxon>
        <taxon>Agaricomycetidae</taxon>
        <taxon>Agaricales</taxon>
        <taxon>Marasmiineae</taxon>
        <taxon>Physalacriaceae</taxon>
        <taxon>Armillaria</taxon>
    </lineage>
</organism>
<evidence type="ECO:0000256" key="1">
    <source>
        <dbReference type="SAM" id="Phobius"/>
    </source>
</evidence>
<evidence type="ECO:0000313" key="3">
    <source>
        <dbReference type="Proteomes" id="UP000217790"/>
    </source>
</evidence>
<dbReference type="Proteomes" id="UP000217790">
    <property type="component" value="Unassembled WGS sequence"/>
</dbReference>